<name>A0ABT2DTJ1_9BACI</name>
<sequence length="231" mass="28007">MAMNYIWDLLIKTEDEGFQTKDIYFHLAQIYSPYMELSPQLLNSQVVEQHVEVNPYYRYFQIFKDLFHPDHTSDKEFRDCLLDITLHFLAEIDRMQGMNKKEFYIRFILRDIQANVFGNRVRDNIKLFSKKEQEIVALNMLRLYQTGEEIYLIKDTLKNIFKNCFIYVKSEEKAELLLYIQQRKTEKNSKMVQLIQEIFLPVGYHMEVYWQYHFGIMGVEETMKLDRIALY</sequence>
<accession>A0ABT2DTJ1</accession>
<keyword evidence="2" id="KW-1185">Reference proteome</keyword>
<keyword evidence="1" id="KW-0560">Oxidoreductase</keyword>
<dbReference type="GO" id="GO:0004601">
    <property type="term" value="F:peroxidase activity"/>
    <property type="evidence" value="ECO:0007669"/>
    <property type="project" value="UniProtKB-KW"/>
</dbReference>
<organism evidence="1 2">
    <name type="scientific">Lysinibacillus pinottii</name>
    <dbReference type="NCBI Taxonomy" id="2973932"/>
    <lineage>
        <taxon>Bacteria</taxon>
        <taxon>Bacillati</taxon>
        <taxon>Bacillota</taxon>
        <taxon>Bacilli</taxon>
        <taxon>Bacillales</taxon>
        <taxon>Bacillaceae</taxon>
        <taxon>Lysinibacillus</taxon>
    </lineage>
</organism>
<proteinExistence type="predicted"/>
<evidence type="ECO:0000313" key="2">
    <source>
        <dbReference type="Proteomes" id="UP001525021"/>
    </source>
</evidence>
<gene>
    <name evidence="1" type="ORF">NXZ79_15065</name>
</gene>
<protein>
    <submittedName>
        <fullName evidence="1">Iron-dependent peroxidase</fullName>
    </submittedName>
</protein>
<keyword evidence="1" id="KW-0575">Peroxidase</keyword>
<evidence type="ECO:0000313" key="1">
    <source>
        <dbReference type="EMBL" id="MCS1397349.1"/>
    </source>
</evidence>
<reference evidence="1 2" key="1">
    <citation type="submission" date="2022-08" db="EMBL/GenBank/DDBJ databases">
        <title>Lysinibacillus sequencing.</title>
        <authorList>
            <person name="Dunlap C."/>
        </authorList>
    </citation>
    <scope>NUCLEOTIDE SEQUENCE [LARGE SCALE GENOMIC DNA]</scope>
    <source>
        <strain evidence="1 2">PB211</strain>
    </source>
</reference>
<dbReference type="Proteomes" id="UP001525021">
    <property type="component" value="Unassembled WGS sequence"/>
</dbReference>
<dbReference type="RefSeq" id="WP_012295142.1">
    <property type="nucleotide sequence ID" value="NZ_JANTOO010000014.1"/>
</dbReference>
<dbReference type="EMBL" id="JANTOO010000014">
    <property type="protein sequence ID" value="MCS1397349.1"/>
    <property type="molecule type" value="Genomic_DNA"/>
</dbReference>
<comment type="caution">
    <text evidence="1">The sequence shown here is derived from an EMBL/GenBank/DDBJ whole genome shotgun (WGS) entry which is preliminary data.</text>
</comment>